<organism evidence="1 2">
    <name type="scientific">Paenibacillus donghaensis</name>
    <dbReference type="NCBI Taxonomy" id="414771"/>
    <lineage>
        <taxon>Bacteria</taxon>
        <taxon>Bacillati</taxon>
        <taxon>Bacillota</taxon>
        <taxon>Bacilli</taxon>
        <taxon>Bacillales</taxon>
        <taxon>Paenibacillaceae</taxon>
        <taxon>Paenibacillus</taxon>
    </lineage>
</organism>
<dbReference type="RefSeq" id="WP_087916699.1">
    <property type="nucleotide sequence ID" value="NZ_CP021780.1"/>
</dbReference>
<dbReference type="EMBL" id="CP021780">
    <property type="protein sequence ID" value="ASA22701.1"/>
    <property type="molecule type" value="Genomic_DNA"/>
</dbReference>
<protein>
    <submittedName>
        <fullName evidence="1">Uncharacterized protein</fullName>
    </submittedName>
</protein>
<name>A0A2Z2KQS4_9BACL</name>
<evidence type="ECO:0000313" key="2">
    <source>
        <dbReference type="Proteomes" id="UP000249890"/>
    </source>
</evidence>
<gene>
    <name evidence="1" type="ORF">B9T62_19030</name>
</gene>
<dbReference type="AlphaFoldDB" id="A0A2Z2KQS4"/>
<evidence type="ECO:0000313" key="1">
    <source>
        <dbReference type="EMBL" id="ASA22701.1"/>
    </source>
</evidence>
<sequence length="123" mass="13927">MRPVFSGNFIVHKGPTGYKSRELSSYMTQLSKEILAYLHFLFITEDSINSILDDYELNRIIDSVVSKNIPRGLFESSLISEMVGFPEFNSEGLINNSNETNNETLTADFIKKILANLINDKTT</sequence>
<dbReference type="KEGG" id="pdh:B9T62_19030"/>
<proteinExistence type="predicted"/>
<keyword evidence="2" id="KW-1185">Reference proteome</keyword>
<dbReference type="Proteomes" id="UP000249890">
    <property type="component" value="Chromosome"/>
</dbReference>
<accession>A0A2Z2KQS4</accession>
<reference evidence="1 2" key="1">
    <citation type="submission" date="2017-06" db="EMBL/GenBank/DDBJ databases">
        <title>Complete genome sequence of Paenibacillus donghaensis KCTC 13049T isolated from East Sea sediment, South Korea.</title>
        <authorList>
            <person name="Jung B.K."/>
            <person name="Hong S.-J."/>
            <person name="Shin J.-H."/>
        </authorList>
    </citation>
    <scope>NUCLEOTIDE SEQUENCE [LARGE SCALE GENOMIC DNA]</scope>
    <source>
        <strain evidence="1 2">KCTC 13049</strain>
    </source>
</reference>